<dbReference type="AlphaFoldDB" id="A0A815ZQ36"/>
<reference evidence="1" key="1">
    <citation type="submission" date="2021-02" db="EMBL/GenBank/DDBJ databases">
        <authorList>
            <person name="Nowell W R."/>
        </authorList>
    </citation>
    <scope>NUCLEOTIDE SEQUENCE</scope>
</reference>
<name>A0A815ZQ36_9BILA</name>
<dbReference type="OrthoDB" id="10026072at2759"/>
<gene>
    <name evidence="1" type="ORF">GPM918_LOCUS41495</name>
    <name evidence="2" type="ORF">SRO942_LOCUS42551</name>
</gene>
<dbReference type="EMBL" id="CAJNOQ010032818">
    <property type="protein sequence ID" value="CAF1587097.1"/>
    <property type="molecule type" value="Genomic_DNA"/>
</dbReference>
<evidence type="ECO:0000313" key="2">
    <source>
        <dbReference type="EMBL" id="CAF4457263.1"/>
    </source>
</evidence>
<dbReference type="Proteomes" id="UP000681722">
    <property type="component" value="Unassembled WGS sequence"/>
</dbReference>
<evidence type="ECO:0000313" key="3">
    <source>
        <dbReference type="Proteomes" id="UP000663829"/>
    </source>
</evidence>
<keyword evidence="3" id="KW-1185">Reference proteome</keyword>
<protein>
    <submittedName>
        <fullName evidence="1">Uncharacterized protein</fullName>
    </submittedName>
</protein>
<accession>A0A815ZQ36</accession>
<dbReference type="Proteomes" id="UP000663829">
    <property type="component" value="Unassembled WGS sequence"/>
</dbReference>
<comment type="caution">
    <text evidence="1">The sequence shown here is derived from an EMBL/GenBank/DDBJ whole genome shotgun (WGS) entry which is preliminary data.</text>
</comment>
<dbReference type="EMBL" id="CAJOBC010098887">
    <property type="protein sequence ID" value="CAF4457263.1"/>
    <property type="molecule type" value="Genomic_DNA"/>
</dbReference>
<organism evidence="1 3">
    <name type="scientific">Didymodactylos carnosus</name>
    <dbReference type="NCBI Taxonomy" id="1234261"/>
    <lineage>
        <taxon>Eukaryota</taxon>
        <taxon>Metazoa</taxon>
        <taxon>Spiralia</taxon>
        <taxon>Gnathifera</taxon>
        <taxon>Rotifera</taxon>
        <taxon>Eurotatoria</taxon>
        <taxon>Bdelloidea</taxon>
        <taxon>Philodinida</taxon>
        <taxon>Philodinidae</taxon>
        <taxon>Didymodactylos</taxon>
    </lineage>
</organism>
<proteinExistence type="predicted"/>
<evidence type="ECO:0000313" key="1">
    <source>
        <dbReference type="EMBL" id="CAF1587097.1"/>
    </source>
</evidence>
<sequence>MDNHFPPTKIVCTPKLQKEDGAGFVKSLVKYIEKHFNVQNPFFKKPLGFEAWWVDMSGDVSLLTKCSEMFFYLCIQSHYPAHINDVQLEPQLPKKLSSPFSVLIKFVNNDVSIQDIKNQMDEKYESIYSCHDLMGTNTSRARHIRIDFTDRNDYDSILNGGQVSLFSQLYDVKEFLEAPKLLIWY</sequence>